<dbReference type="FunFam" id="2.40.50.140:FF:000009">
    <property type="entry name" value="Elongation factor P"/>
    <property type="match status" value="1"/>
</dbReference>
<sequence length="188" mass="20847">MANTSDIRTGLIIKLDGGLYSVVEFGQNKTARAAAKVWAKLKGVDNARTIEHTWNSGDTIFPVRVEKKAFQFLYKDDSGYNFMDNETFEQIVMGENLVDAPQFLRDGQEVAVLINGETEQPMGVELPDKIVVRVTYAEPGVKGDTATRTLKPATVETGATVMVPLFVDEGELIRVNTKTGEYIERVKE</sequence>
<dbReference type="CDD" id="cd04470">
    <property type="entry name" value="S1_EF-P_repeat_1"/>
    <property type="match status" value="1"/>
</dbReference>
<dbReference type="InterPro" id="IPR014722">
    <property type="entry name" value="Rib_uL2_dom2"/>
</dbReference>
<dbReference type="InterPro" id="IPR013185">
    <property type="entry name" value="Transl_elong_KOW-like"/>
</dbReference>
<comment type="function">
    <text evidence="7">Involved in peptide bond synthesis. Stimulates efficient translation and peptide-bond synthesis on native or reconstituted 70S ribosomes in vitro. Probably functions indirectly by altering the affinity of the ribosome for aminoacyl-tRNA, thus increasing their reactivity as acceptors for peptidyl transferase.</text>
</comment>
<dbReference type="SUPFAM" id="SSF50249">
    <property type="entry name" value="Nucleic acid-binding proteins"/>
    <property type="match status" value="2"/>
</dbReference>
<evidence type="ECO:0000259" key="11">
    <source>
        <dbReference type="SMART" id="SM01185"/>
    </source>
</evidence>
<dbReference type="InterPro" id="IPR013852">
    <property type="entry name" value="Transl_elong_P/YeiP_CS"/>
</dbReference>
<dbReference type="FunFam" id="2.40.50.140:FF:000004">
    <property type="entry name" value="Elongation factor P"/>
    <property type="match status" value="1"/>
</dbReference>
<evidence type="ECO:0000256" key="2">
    <source>
        <dbReference type="ARBA" id="ARBA00004815"/>
    </source>
</evidence>
<dbReference type="PANTHER" id="PTHR30053:SF12">
    <property type="entry name" value="ELONGATION FACTOR P (EF-P) FAMILY PROTEIN"/>
    <property type="match status" value="1"/>
</dbReference>
<feature type="domain" description="Translation elongation factor P/YeiP central" evidence="11">
    <location>
        <begin position="67"/>
        <end position="122"/>
    </location>
</feature>
<dbReference type="HAMAP" id="MF_00141">
    <property type="entry name" value="EF_P"/>
    <property type="match status" value="1"/>
</dbReference>
<dbReference type="InterPro" id="IPR001059">
    <property type="entry name" value="Transl_elong_P/YeiP_cen"/>
</dbReference>
<dbReference type="NCBIfam" id="NF001810">
    <property type="entry name" value="PRK00529.1"/>
    <property type="match status" value="1"/>
</dbReference>
<dbReference type="GO" id="GO:0043043">
    <property type="term" value="P:peptide biosynthetic process"/>
    <property type="evidence" value="ECO:0007669"/>
    <property type="project" value="InterPro"/>
</dbReference>
<dbReference type="SUPFAM" id="SSF50104">
    <property type="entry name" value="Translation proteins SH3-like domain"/>
    <property type="match status" value="1"/>
</dbReference>
<dbReference type="InterPro" id="IPR020599">
    <property type="entry name" value="Transl_elong_fac_P/YeiP"/>
</dbReference>
<evidence type="ECO:0000256" key="4">
    <source>
        <dbReference type="ARBA" id="ARBA00022490"/>
    </source>
</evidence>
<dbReference type="Pfam" id="PF08207">
    <property type="entry name" value="EFP_N"/>
    <property type="match status" value="1"/>
</dbReference>
<keyword evidence="13" id="KW-1185">Reference proteome</keyword>
<evidence type="ECO:0000256" key="1">
    <source>
        <dbReference type="ARBA" id="ARBA00004496"/>
    </source>
</evidence>
<gene>
    <name evidence="7" type="primary">efp</name>
    <name evidence="12" type="ORF">EDB95_1673</name>
</gene>
<evidence type="ECO:0000256" key="5">
    <source>
        <dbReference type="ARBA" id="ARBA00022768"/>
    </source>
</evidence>
<dbReference type="GO" id="GO:0005829">
    <property type="term" value="C:cytosol"/>
    <property type="evidence" value="ECO:0007669"/>
    <property type="project" value="UniProtKB-ARBA"/>
</dbReference>
<dbReference type="InterPro" id="IPR015365">
    <property type="entry name" value="Elong-fact-P_C"/>
</dbReference>
<dbReference type="SMART" id="SM00841">
    <property type="entry name" value="Elong-fact-P_C"/>
    <property type="match status" value="1"/>
</dbReference>
<dbReference type="Proteomes" id="UP000294498">
    <property type="component" value="Unassembled WGS sequence"/>
</dbReference>
<evidence type="ECO:0000256" key="9">
    <source>
        <dbReference type="RuleBase" id="RU004389"/>
    </source>
</evidence>
<evidence type="ECO:0000256" key="7">
    <source>
        <dbReference type="HAMAP-Rule" id="MF_00141"/>
    </source>
</evidence>
<keyword evidence="4 7" id="KW-0963">Cytoplasm</keyword>
<evidence type="ECO:0000313" key="12">
    <source>
        <dbReference type="EMBL" id="TDX00647.1"/>
    </source>
</evidence>
<evidence type="ECO:0000256" key="8">
    <source>
        <dbReference type="NCBIfam" id="TIGR00038"/>
    </source>
</evidence>
<proteinExistence type="inferred from homology"/>
<comment type="similarity">
    <text evidence="3 7 9">Belongs to the elongation factor P family.</text>
</comment>
<comment type="pathway">
    <text evidence="2 7">Protein biosynthesis; polypeptide chain elongation.</text>
</comment>
<dbReference type="Pfam" id="PF01132">
    <property type="entry name" value="EFP"/>
    <property type="match status" value="1"/>
</dbReference>
<dbReference type="InterPro" id="IPR008991">
    <property type="entry name" value="Translation_prot_SH3-like_sf"/>
</dbReference>
<organism evidence="12 13">
    <name type="scientific">Dinghuibacter silviterrae</name>
    <dbReference type="NCBI Taxonomy" id="1539049"/>
    <lineage>
        <taxon>Bacteria</taxon>
        <taxon>Pseudomonadati</taxon>
        <taxon>Bacteroidota</taxon>
        <taxon>Chitinophagia</taxon>
        <taxon>Chitinophagales</taxon>
        <taxon>Chitinophagaceae</taxon>
        <taxon>Dinghuibacter</taxon>
    </lineage>
</organism>
<comment type="caution">
    <text evidence="12">The sequence shown here is derived from an EMBL/GenBank/DDBJ whole genome shotgun (WGS) entry which is preliminary data.</text>
</comment>
<dbReference type="PROSITE" id="PS01275">
    <property type="entry name" value="EFP"/>
    <property type="match status" value="1"/>
</dbReference>
<evidence type="ECO:0000313" key="13">
    <source>
        <dbReference type="Proteomes" id="UP000294498"/>
    </source>
</evidence>
<name>A0A4R8DTA2_9BACT</name>
<evidence type="ECO:0000256" key="3">
    <source>
        <dbReference type="ARBA" id="ARBA00009479"/>
    </source>
</evidence>
<dbReference type="PANTHER" id="PTHR30053">
    <property type="entry name" value="ELONGATION FACTOR P"/>
    <property type="match status" value="1"/>
</dbReference>
<accession>A0A4R8DTA2</accession>
<dbReference type="GO" id="GO:0003746">
    <property type="term" value="F:translation elongation factor activity"/>
    <property type="evidence" value="ECO:0007669"/>
    <property type="project" value="UniProtKB-UniRule"/>
</dbReference>
<protein>
    <recommendedName>
        <fullName evidence="7 8">Elongation factor P</fullName>
        <shortName evidence="7">EF-P</shortName>
    </recommendedName>
</protein>
<dbReference type="Gene3D" id="2.30.30.30">
    <property type="match status" value="1"/>
</dbReference>
<dbReference type="UniPathway" id="UPA00345"/>
<dbReference type="AlphaFoldDB" id="A0A4R8DTA2"/>
<dbReference type="CDD" id="cd05794">
    <property type="entry name" value="S1_EF-P_repeat_2"/>
    <property type="match status" value="1"/>
</dbReference>
<dbReference type="PIRSF" id="PIRSF005901">
    <property type="entry name" value="EF-P"/>
    <property type="match status" value="1"/>
</dbReference>
<dbReference type="Pfam" id="PF09285">
    <property type="entry name" value="Elong-fact-P_C"/>
    <property type="match status" value="1"/>
</dbReference>
<evidence type="ECO:0000259" key="10">
    <source>
        <dbReference type="SMART" id="SM00841"/>
    </source>
</evidence>
<comment type="subcellular location">
    <subcellularLocation>
        <location evidence="1 7">Cytoplasm</location>
    </subcellularLocation>
</comment>
<keyword evidence="5 7" id="KW-0251">Elongation factor</keyword>
<dbReference type="OrthoDB" id="9801844at2"/>
<dbReference type="RefSeq" id="WP_133992501.1">
    <property type="nucleotide sequence ID" value="NZ_SODV01000001.1"/>
</dbReference>
<feature type="domain" description="Elongation factor P C-terminal" evidence="10">
    <location>
        <begin position="130"/>
        <end position="185"/>
    </location>
</feature>
<dbReference type="NCBIfam" id="TIGR00038">
    <property type="entry name" value="efp"/>
    <property type="match status" value="1"/>
</dbReference>
<dbReference type="EMBL" id="SODV01000001">
    <property type="protein sequence ID" value="TDX00647.1"/>
    <property type="molecule type" value="Genomic_DNA"/>
</dbReference>
<evidence type="ECO:0000256" key="6">
    <source>
        <dbReference type="ARBA" id="ARBA00022917"/>
    </source>
</evidence>
<dbReference type="InterPro" id="IPR011768">
    <property type="entry name" value="Transl_elongation_fac_P"/>
</dbReference>
<keyword evidence="6 7" id="KW-0648">Protein biosynthesis</keyword>
<dbReference type="SMART" id="SM01185">
    <property type="entry name" value="EFP"/>
    <property type="match status" value="1"/>
</dbReference>
<dbReference type="InterPro" id="IPR012340">
    <property type="entry name" value="NA-bd_OB-fold"/>
</dbReference>
<reference evidence="12 13" key="1">
    <citation type="submission" date="2019-03" db="EMBL/GenBank/DDBJ databases">
        <title>Genomic Encyclopedia of Type Strains, Phase IV (KMG-IV): sequencing the most valuable type-strain genomes for metagenomic binning, comparative biology and taxonomic classification.</title>
        <authorList>
            <person name="Goeker M."/>
        </authorList>
    </citation>
    <scope>NUCLEOTIDE SEQUENCE [LARGE SCALE GENOMIC DNA]</scope>
    <source>
        <strain evidence="12 13">DSM 100059</strain>
    </source>
</reference>
<dbReference type="Gene3D" id="2.40.50.140">
    <property type="entry name" value="Nucleic acid-binding proteins"/>
    <property type="match status" value="2"/>
</dbReference>